<dbReference type="Gene3D" id="3.40.50.2300">
    <property type="match status" value="2"/>
</dbReference>
<dbReference type="PANTHER" id="PTHR30146:SF155">
    <property type="entry name" value="ALANINE RACEMASE"/>
    <property type="match status" value="1"/>
</dbReference>
<dbReference type="SMART" id="SM00354">
    <property type="entry name" value="HTH_LACI"/>
    <property type="match status" value="1"/>
</dbReference>
<gene>
    <name evidence="5" type="ORF">EV646_102422</name>
</gene>
<evidence type="ECO:0000256" key="3">
    <source>
        <dbReference type="ARBA" id="ARBA00023163"/>
    </source>
</evidence>
<keyword evidence="3" id="KW-0804">Transcription</keyword>
<dbReference type="Proteomes" id="UP000295573">
    <property type="component" value="Unassembled WGS sequence"/>
</dbReference>
<dbReference type="InterPro" id="IPR010982">
    <property type="entry name" value="Lambda_DNA-bd_dom_sf"/>
</dbReference>
<evidence type="ECO:0000313" key="5">
    <source>
        <dbReference type="EMBL" id="TCO50348.1"/>
    </source>
</evidence>
<evidence type="ECO:0000256" key="1">
    <source>
        <dbReference type="ARBA" id="ARBA00023015"/>
    </source>
</evidence>
<dbReference type="Pfam" id="PF00356">
    <property type="entry name" value="LacI"/>
    <property type="match status" value="1"/>
</dbReference>
<dbReference type="CDD" id="cd06267">
    <property type="entry name" value="PBP1_LacI_sugar_binding-like"/>
    <property type="match status" value="1"/>
</dbReference>
<comment type="caution">
    <text evidence="5">The sequence shown here is derived from an EMBL/GenBank/DDBJ whole genome shotgun (WGS) entry which is preliminary data.</text>
</comment>
<dbReference type="PANTHER" id="PTHR30146">
    <property type="entry name" value="LACI-RELATED TRANSCRIPTIONAL REPRESSOR"/>
    <property type="match status" value="1"/>
</dbReference>
<evidence type="ECO:0000313" key="6">
    <source>
        <dbReference type="Proteomes" id="UP000295573"/>
    </source>
</evidence>
<dbReference type="InterPro" id="IPR028082">
    <property type="entry name" value="Peripla_BP_I"/>
</dbReference>
<evidence type="ECO:0000259" key="4">
    <source>
        <dbReference type="PROSITE" id="PS50932"/>
    </source>
</evidence>
<dbReference type="PROSITE" id="PS50932">
    <property type="entry name" value="HTH_LACI_2"/>
    <property type="match status" value="1"/>
</dbReference>
<name>A0A4R2J0W5_9ACTN</name>
<protein>
    <submittedName>
        <fullName evidence="5">DNA-binding LacI/PurR family transcriptional regulator</fullName>
    </submittedName>
</protein>
<keyword evidence="6" id="KW-1185">Reference proteome</keyword>
<feature type="domain" description="HTH lacI-type" evidence="4">
    <location>
        <begin position="16"/>
        <end position="70"/>
    </location>
</feature>
<dbReference type="InterPro" id="IPR046335">
    <property type="entry name" value="LacI/GalR-like_sensor"/>
</dbReference>
<dbReference type="Gene3D" id="1.10.260.40">
    <property type="entry name" value="lambda repressor-like DNA-binding domains"/>
    <property type="match status" value="1"/>
</dbReference>
<sequence>MVGDVADEQPWPRRRVTLADVAKRAGVSPALVSIVMRDAPGASPQSRERILAVAKQLGYRPDVRARSLASLKAHVIGVLFGRAGRFHLELIDGLYAAAEERGWDLVLSALTTSRDEKRALASLHDFRFDALIMLGPPVAEPLLAGSVPLVVMGWHVPHPGVDIVRTSDEHGMAQAVQHLVDLGHRRITHLQGGTGLVAVSRRDAYVKAMRSHGLDGEIRIVRCDGEDQLDGQLAARELLKDKLPTGIVAFNDDIAAAAMSVLTQHGLDVPGDVSVIGFDDSAIARAFDLTSIQQIPHAMAHLALDRIIARTTETAVPDRELVLEPDLILRSTTGPARRQ</sequence>
<dbReference type="EMBL" id="SLWR01000002">
    <property type="protein sequence ID" value="TCO50348.1"/>
    <property type="molecule type" value="Genomic_DNA"/>
</dbReference>
<dbReference type="InterPro" id="IPR000843">
    <property type="entry name" value="HTH_LacI"/>
</dbReference>
<evidence type="ECO:0000256" key="2">
    <source>
        <dbReference type="ARBA" id="ARBA00023125"/>
    </source>
</evidence>
<keyword evidence="1" id="KW-0805">Transcription regulation</keyword>
<accession>A0A4R2J0W5</accession>
<dbReference type="Pfam" id="PF13377">
    <property type="entry name" value="Peripla_BP_3"/>
    <property type="match status" value="1"/>
</dbReference>
<proteinExistence type="predicted"/>
<dbReference type="CDD" id="cd01392">
    <property type="entry name" value="HTH_LacI"/>
    <property type="match status" value="1"/>
</dbReference>
<reference evidence="5 6" key="1">
    <citation type="journal article" date="2015" name="Stand. Genomic Sci.">
        <title>Genomic Encyclopedia of Bacterial and Archaeal Type Strains, Phase III: the genomes of soil and plant-associated and newly described type strains.</title>
        <authorList>
            <person name="Whitman W.B."/>
            <person name="Woyke T."/>
            <person name="Klenk H.P."/>
            <person name="Zhou Y."/>
            <person name="Lilburn T.G."/>
            <person name="Beck B.J."/>
            <person name="De Vos P."/>
            <person name="Vandamme P."/>
            <person name="Eisen J.A."/>
            <person name="Garrity G."/>
            <person name="Hugenholtz P."/>
            <person name="Kyrpides N.C."/>
        </authorList>
    </citation>
    <scope>NUCLEOTIDE SEQUENCE [LARGE SCALE GENOMIC DNA]</scope>
    <source>
        <strain evidence="5 6">VKM Ac-2541</strain>
    </source>
</reference>
<dbReference type="SUPFAM" id="SSF47413">
    <property type="entry name" value="lambda repressor-like DNA-binding domains"/>
    <property type="match status" value="1"/>
</dbReference>
<organism evidence="5 6">
    <name type="scientific">Kribbella antiqua</name>
    <dbReference type="NCBI Taxonomy" id="2512217"/>
    <lineage>
        <taxon>Bacteria</taxon>
        <taxon>Bacillati</taxon>
        <taxon>Actinomycetota</taxon>
        <taxon>Actinomycetes</taxon>
        <taxon>Propionibacteriales</taxon>
        <taxon>Kribbellaceae</taxon>
        <taxon>Kribbella</taxon>
    </lineage>
</organism>
<keyword evidence="2 5" id="KW-0238">DNA-binding</keyword>
<dbReference type="AlphaFoldDB" id="A0A4R2J0W5"/>
<dbReference type="SUPFAM" id="SSF53822">
    <property type="entry name" value="Periplasmic binding protein-like I"/>
    <property type="match status" value="1"/>
</dbReference>
<dbReference type="GO" id="GO:0000976">
    <property type="term" value="F:transcription cis-regulatory region binding"/>
    <property type="evidence" value="ECO:0007669"/>
    <property type="project" value="TreeGrafter"/>
</dbReference>
<dbReference type="GO" id="GO:0003700">
    <property type="term" value="F:DNA-binding transcription factor activity"/>
    <property type="evidence" value="ECO:0007669"/>
    <property type="project" value="TreeGrafter"/>
</dbReference>